<dbReference type="InterPro" id="IPR003653">
    <property type="entry name" value="Peptidase_C48_C"/>
</dbReference>
<sequence>MEKTYWHKLDTYEPGDAKREKEGGRKHRMETYKWAVIEYCDTCAREDGKVKREDVFDYCSRIEQFALKTDSAQSSWVSRFLVRYYKRTGPSTQRSTEDASSEGATNNGVANVASVEAPVGPVGDQNDPGTVEGDADTIEGDTAVVEECGVASGGGTVIEDRDSVGRQIITGNTAVETTVLQDVTASSNKTNSKTSIDHIQEITIAGLDQDGDILMVYGGNAPVSSESTSRSAEQFVGNYELRPRTDQNIPMVRLSGSGHANQSLNTSEARLAGVVDPAPVAIPLFADDLESSKEGNMVTNAAADFCIAAYFEKDRLVYSGTSAIFSEINFAYIGRMATERSADEITRQANWISHTYMILPVVMGDHWSFVVVERPLSSESTLIYHVNSLRGGHEPDYIFAVIEWFLVKAIASDTSGTTVTTTYNYVTKPRQANVVDCAVYALHYMHAVMKFIIKHRPESLLEHMPSLTTSTFSVKKASASRAKILSTLASLQAQ</sequence>
<dbReference type="Pfam" id="PF02902">
    <property type="entry name" value="Peptidase_C48"/>
    <property type="match status" value="1"/>
</dbReference>
<feature type="region of interest" description="Disordered" evidence="5">
    <location>
        <begin position="117"/>
        <end position="136"/>
    </location>
</feature>
<proteinExistence type="inferred from homology"/>
<dbReference type="GO" id="GO:0016926">
    <property type="term" value="P:protein desumoylation"/>
    <property type="evidence" value="ECO:0007669"/>
    <property type="project" value="UniProtKB-ARBA"/>
</dbReference>
<keyword evidence="4" id="KW-0788">Thiol protease</keyword>
<evidence type="ECO:0000256" key="1">
    <source>
        <dbReference type="ARBA" id="ARBA00005234"/>
    </source>
</evidence>
<evidence type="ECO:0000256" key="3">
    <source>
        <dbReference type="ARBA" id="ARBA00022801"/>
    </source>
</evidence>
<dbReference type="PANTHER" id="PTHR46915:SF2">
    <property type="entry name" value="UBIQUITIN-LIKE PROTEASE 4"/>
    <property type="match status" value="1"/>
</dbReference>
<name>A0A8S9UY46_PHYIN</name>
<dbReference type="GO" id="GO:0008234">
    <property type="term" value="F:cysteine-type peptidase activity"/>
    <property type="evidence" value="ECO:0007669"/>
    <property type="project" value="UniProtKB-KW"/>
</dbReference>
<gene>
    <name evidence="7" type="ORF">GN958_ATG06746</name>
</gene>
<evidence type="ECO:0000313" key="7">
    <source>
        <dbReference type="EMBL" id="KAF4144064.1"/>
    </source>
</evidence>
<reference evidence="7" key="1">
    <citation type="submission" date="2020-03" db="EMBL/GenBank/DDBJ databases">
        <title>Hybrid Assembly of Korean Phytophthora infestans isolates.</title>
        <authorList>
            <person name="Prokchorchik M."/>
            <person name="Lee Y."/>
            <person name="Seo J."/>
            <person name="Cho J.-H."/>
            <person name="Park Y.-E."/>
            <person name="Jang D.-C."/>
            <person name="Im J.-S."/>
            <person name="Choi J.-G."/>
            <person name="Park H.-J."/>
            <person name="Lee G.-B."/>
            <person name="Lee Y.-G."/>
            <person name="Hong S.-Y."/>
            <person name="Cho K."/>
            <person name="Sohn K.H."/>
        </authorList>
    </citation>
    <scope>NUCLEOTIDE SEQUENCE</scope>
    <source>
        <strain evidence="7">KR_2_A2</strain>
    </source>
</reference>
<evidence type="ECO:0000259" key="6">
    <source>
        <dbReference type="PROSITE" id="PS50600"/>
    </source>
</evidence>
<dbReference type="AlphaFoldDB" id="A0A8S9UY46"/>
<evidence type="ECO:0000313" key="8">
    <source>
        <dbReference type="Proteomes" id="UP000704712"/>
    </source>
</evidence>
<evidence type="ECO:0000256" key="2">
    <source>
        <dbReference type="ARBA" id="ARBA00022670"/>
    </source>
</evidence>
<protein>
    <submittedName>
        <fullName evidence="7">Ulp1 protease family C-terminal catalytic domain-containing protein</fullName>
    </submittedName>
</protein>
<comment type="caution">
    <text evidence="7">The sequence shown here is derived from an EMBL/GenBank/DDBJ whole genome shotgun (WGS) entry which is preliminary data.</text>
</comment>
<evidence type="ECO:0000256" key="5">
    <source>
        <dbReference type="SAM" id="MobiDB-lite"/>
    </source>
</evidence>
<accession>A0A8S9UY46</accession>
<keyword evidence="2 7" id="KW-0645">Protease</keyword>
<feature type="domain" description="Ubiquitin-like protease family profile" evidence="6">
    <location>
        <begin position="282"/>
        <end position="448"/>
    </location>
</feature>
<comment type="similarity">
    <text evidence="1">Belongs to the peptidase C48 family.</text>
</comment>
<keyword evidence="3" id="KW-0378">Hydrolase</keyword>
<dbReference type="SUPFAM" id="SSF54001">
    <property type="entry name" value="Cysteine proteinases"/>
    <property type="match status" value="1"/>
</dbReference>
<dbReference type="PANTHER" id="PTHR46915">
    <property type="entry name" value="UBIQUITIN-LIKE PROTEASE 4-RELATED"/>
    <property type="match status" value="1"/>
</dbReference>
<organism evidence="7 8">
    <name type="scientific">Phytophthora infestans</name>
    <name type="common">Potato late blight agent</name>
    <name type="synonym">Botrytis infestans</name>
    <dbReference type="NCBI Taxonomy" id="4787"/>
    <lineage>
        <taxon>Eukaryota</taxon>
        <taxon>Sar</taxon>
        <taxon>Stramenopiles</taxon>
        <taxon>Oomycota</taxon>
        <taxon>Peronosporomycetes</taxon>
        <taxon>Peronosporales</taxon>
        <taxon>Peronosporaceae</taxon>
        <taxon>Phytophthora</taxon>
    </lineage>
</organism>
<evidence type="ECO:0000256" key="4">
    <source>
        <dbReference type="ARBA" id="ARBA00022807"/>
    </source>
</evidence>
<dbReference type="Proteomes" id="UP000704712">
    <property type="component" value="Unassembled WGS sequence"/>
</dbReference>
<dbReference type="PROSITE" id="PS50600">
    <property type="entry name" value="ULP_PROTEASE"/>
    <property type="match status" value="1"/>
</dbReference>
<dbReference type="EMBL" id="JAACNO010000902">
    <property type="protein sequence ID" value="KAF4144064.1"/>
    <property type="molecule type" value="Genomic_DNA"/>
</dbReference>
<dbReference type="Gene3D" id="3.40.395.10">
    <property type="entry name" value="Adenoviral Proteinase, Chain A"/>
    <property type="match status" value="1"/>
</dbReference>
<dbReference type="InterPro" id="IPR038765">
    <property type="entry name" value="Papain-like_cys_pep_sf"/>
</dbReference>
<dbReference type="GO" id="GO:0006508">
    <property type="term" value="P:proteolysis"/>
    <property type="evidence" value="ECO:0007669"/>
    <property type="project" value="UniProtKB-KW"/>
</dbReference>